<name>A0AAP0RBT1_LIQFO</name>
<dbReference type="GO" id="GO:0006325">
    <property type="term" value="P:chromatin organization"/>
    <property type="evidence" value="ECO:0007669"/>
    <property type="project" value="UniProtKB-KW"/>
</dbReference>
<dbReference type="Gene3D" id="3.40.800.20">
    <property type="entry name" value="Histone deacetylase domain"/>
    <property type="match status" value="1"/>
</dbReference>
<dbReference type="EMBL" id="JBBPBK010000012">
    <property type="protein sequence ID" value="KAK9274141.1"/>
    <property type="molecule type" value="Genomic_DNA"/>
</dbReference>
<reference evidence="3 4" key="1">
    <citation type="journal article" date="2024" name="Plant J.">
        <title>Genome sequences and population genomics reveal climatic adaptation and genomic divergence between two closely related sweetgum species.</title>
        <authorList>
            <person name="Xu W.Q."/>
            <person name="Ren C.Q."/>
            <person name="Zhang X.Y."/>
            <person name="Comes H.P."/>
            <person name="Liu X.H."/>
            <person name="Li Y.G."/>
            <person name="Kettle C.J."/>
            <person name="Jalonen R."/>
            <person name="Gaisberger H."/>
            <person name="Ma Y.Z."/>
            <person name="Qiu Y.X."/>
        </authorList>
    </citation>
    <scope>NUCLEOTIDE SEQUENCE [LARGE SCALE GENOMIC DNA]</scope>
    <source>
        <strain evidence="3">Hangzhou</strain>
    </source>
</reference>
<dbReference type="SUPFAM" id="SSF52768">
    <property type="entry name" value="Arginase/deacetylase"/>
    <property type="match status" value="1"/>
</dbReference>
<dbReference type="InterPro" id="IPR023696">
    <property type="entry name" value="Ureohydrolase_dom_sf"/>
</dbReference>
<gene>
    <name evidence="3" type="ORF">L1049_018955</name>
</gene>
<comment type="caution">
    <text evidence="3">The sequence shown here is derived from an EMBL/GenBank/DDBJ whole genome shotgun (WGS) entry which is preliminary data.</text>
</comment>
<accession>A0AAP0RBT1</accession>
<dbReference type="Proteomes" id="UP001415857">
    <property type="component" value="Unassembled WGS sequence"/>
</dbReference>
<keyword evidence="2" id="KW-0156">Chromatin regulator</keyword>
<evidence type="ECO:0000256" key="1">
    <source>
        <dbReference type="ARBA" id="ARBA00022491"/>
    </source>
</evidence>
<dbReference type="AlphaFoldDB" id="A0AAP0RBT1"/>
<evidence type="ECO:0000313" key="4">
    <source>
        <dbReference type="Proteomes" id="UP001415857"/>
    </source>
</evidence>
<keyword evidence="1" id="KW-0678">Repressor</keyword>
<sequence>MSTVPSSSTSIIDAEARKKRVDKSKLYIDVDHSKVPVIYSPGYNIGFFGMEKMHPFDSSKWGHVCQFLLSESDLKKNHIVEPEEASNDDLLVVHSQSYLNSLKFSATIAFIIEVPPVALLPNWLVRMKVLSPFRKQVGGTILAAKLAKERGWAINCWWRVPSLFCRKGRWILCVCRHLSLHTLCLYPVKHFKGDDC</sequence>
<evidence type="ECO:0000313" key="3">
    <source>
        <dbReference type="EMBL" id="KAK9274141.1"/>
    </source>
</evidence>
<protein>
    <recommendedName>
        <fullName evidence="5">Histone deacetylase</fullName>
    </recommendedName>
</protein>
<proteinExistence type="predicted"/>
<evidence type="ECO:0008006" key="5">
    <source>
        <dbReference type="Google" id="ProtNLM"/>
    </source>
</evidence>
<keyword evidence="4" id="KW-1185">Reference proteome</keyword>
<dbReference type="InterPro" id="IPR037138">
    <property type="entry name" value="His_deacetylse_dom_sf"/>
</dbReference>
<evidence type="ECO:0000256" key="2">
    <source>
        <dbReference type="ARBA" id="ARBA00022853"/>
    </source>
</evidence>
<organism evidence="3 4">
    <name type="scientific">Liquidambar formosana</name>
    <name type="common">Formosan gum</name>
    <dbReference type="NCBI Taxonomy" id="63359"/>
    <lineage>
        <taxon>Eukaryota</taxon>
        <taxon>Viridiplantae</taxon>
        <taxon>Streptophyta</taxon>
        <taxon>Embryophyta</taxon>
        <taxon>Tracheophyta</taxon>
        <taxon>Spermatophyta</taxon>
        <taxon>Magnoliopsida</taxon>
        <taxon>eudicotyledons</taxon>
        <taxon>Gunneridae</taxon>
        <taxon>Pentapetalae</taxon>
        <taxon>Saxifragales</taxon>
        <taxon>Altingiaceae</taxon>
        <taxon>Liquidambar</taxon>
    </lineage>
</organism>